<name>A0ACB6V3A9_9ASCO</name>
<dbReference type="EMBL" id="QVQA01000088">
    <property type="protein sequence ID" value="KAF5096479.1"/>
    <property type="molecule type" value="Genomic_DNA"/>
</dbReference>
<gene>
    <name evidence="1" type="ORF">D0Z00_002769</name>
</gene>
<dbReference type="Proteomes" id="UP000744676">
    <property type="component" value="Unassembled WGS sequence"/>
</dbReference>
<protein>
    <submittedName>
        <fullName evidence="1">Uncharacterized protein</fullName>
    </submittedName>
</protein>
<evidence type="ECO:0000313" key="1">
    <source>
        <dbReference type="EMBL" id="KAF5096479.1"/>
    </source>
</evidence>
<organism evidence="1 2">
    <name type="scientific">Geotrichum galactomycetum</name>
    <dbReference type="NCBI Taxonomy" id="27317"/>
    <lineage>
        <taxon>Eukaryota</taxon>
        <taxon>Fungi</taxon>
        <taxon>Dikarya</taxon>
        <taxon>Ascomycota</taxon>
        <taxon>Saccharomycotina</taxon>
        <taxon>Dipodascomycetes</taxon>
        <taxon>Dipodascales</taxon>
        <taxon>Dipodascaceae</taxon>
        <taxon>Geotrichum</taxon>
    </lineage>
</organism>
<proteinExistence type="predicted"/>
<comment type="caution">
    <text evidence="1">The sequence shown here is derived from an EMBL/GenBank/DDBJ whole genome shotgun (WGS) entry which is preliminary data.</text>
</comment>
<sequence>MARTTNIWIAASDNDIDYVKNVIESGQHTPNDKDNNGYTPIHAAASYGHIELLKYLISKGGNINVTDEDGDTPLHSVEDAEVARILVEDFKADWKLKNSEGQTASSNTDSATQFVPKVEYQRMDVDQGPVDEENRKKIEAIMQSENPEEGLQAFMEDIVRNQLGAQNDGNYDDHDRKRTRND</sequence>
<evidence type="ECO:0000313" key="2">
    <source>
        <dbReference type="Proteomes" id="UP000744676"/>
    </source>
</evidence>
<keyword evidence="2" id="KW-1185">Reference proteome</keyword>
<accession>A0ACB6V3A9</accession>
<reference evidence="1 2" key="1">
    <citation type="journal article" date="2020" name="Front. Microbiol.">
        <title>Phenotypic and Genetic Characterization of the Cheese Ripening Yeast Geotrichum candidum.</title>
        <authorList>
            <person name="Perkins V."/>
            <person name="Vignola S."/>
            <person name="Lessard M.H."/>
            <person name="Plante P.L."/>
            <person name="Corbeil J."/>
            <person name="Dugat-Bony E."/>
            <person name="Frenette M."/>
            <person name="Labrie S."/>
        </authorList>
    </citation>
    <scope>NUCLEOTIDE SEQUENCE [LARGE SCALE GENOMIC DNA]</scope>
    <source>
        <strain evidence="1 2">LMA-1147</strain>
    </source>
</reference>